<reference evidence="2 3" key="1">
    <citation type="submission" date="2022-10" db="EMBL/GenBank/DDBJ databases">
        <title>Comparative genomic analysis of Cohnella hashimotonis sp. nov., isolated from the International Space Station.</title>
        <authorList>
            <person name="Simpson A."/>
            <person name="Venkateswaran K."/>
        </authorList>
    </citation>
    <scope>NUCLEOTIDE SEQUENCE [LARGE SCALE GENOMIC DNA]</scope>
    <source>
        <strain evidence="2 3">DSM 18997</strain>
    </source>
</reference>
<dbReference type="RefSeq" id="WP_277564576.1">
    <property type="nucleotide sequence ID" value="NZ_JAPDHZ010000002.1"/>
</dbReference>
<name>A0A9X4KF39_9BACL</name>
<evidence type="ECO:0000313" key="3">
    <source>
        <dbReference type="Proteomes" id="UP001153387"/>
    </source>
</evidence>
<evidence type="ECO:0000259" key="1">
    <source>
        <dbReference type="Pfam" id="PF13439"/>
    </source>
</evidence>
<dbReference type="PANTHER" id="PTHR45947">
    <property type="entry name" value="SULFOQUINOVOSYL TRANSFERASE SQD2"/>
    <property type="match status" value="1"/>
</dbReference>
<dbReference type="GO" id="GO:0016757">
    <property type="term" value="F:glycosyltransferase activity"/>
    <property type="evidence" value="ECO:0007669"/>
    <property type="project" value="TreeGrafter"/>
</dbReference>
<dbReference type="Gene3D" id="3.40.50.2000">
    <property type="entry name" value="Glycogen Phosphorylase B"/>
    <property type="match status" value="2"/>
</dbReference>
<dbReference type="EMBL" id="JAPDHZ010000002">
    <property type="protein sequence ID" value="MDG0790780.1"/>
    <property type="molecule type" value="Genomic_DNA"/>
</dbReference>
<dbReference type="Proteomes" id="UP001153387">
    <property type="component" value="Unassembled WGS sequence"/>
</dbReference>
<gene>
    <name evidence="2" type="ORF">OMP38_07835</name>
</gene>
<dbReference type="PANTHER" id="PTHR45947:SF3">
    <property type="entry name" value="SULFOQUINOVOSYL TRANSFERASE SQD2"/>
    <property type="match status" value="1"/>
</dbReference>
<protein>
    <submittedName>
        <fullName evidence="2">Glycosyltransferase family 4 protein</fullName>
    </submittedName>
</protein>
<comment type="caution">
    <text evidence="2">The sequence shown here is derived from an EMBL/GenBank/DDBJ whole genome shotgun (WGS) entry which is preliminary data.</text>
</comment>
<dbReference type="AlphaFoldDB" id="A0A9X4KF39"/>
<feature type="domain" description="Glycosyltransferase subfamily 4-like N-terminal" evidence="1">
    <location>
        <begin position="26"/>
        <end position="169"/>
    </location>
</feature>
<organism evidence="2 3">
    <name type="scientific">Cohnella ginsengisoli</name>
    <dbReference type="NCBI Taxonomy" id="425004"/>
    <lineage>
        <taxon>Bacteria</taxon>
        <taxon>Bacillati</taxon>
        <taxon>Bacillota</taxon>
        <taxon>Bacilli</taxon>
        <taxon>Bacillales</taxon>
        <taxon>Paenibacillaceae</taxon>
        <taxon>Cohnella</taxon>
    </lineage>
</organism>
<keyword evidence="3" id="KW-1185">Reference proteome</keyword>
<proteinExistence type="predicted"/>
<dbReference type="SUPFAM" id="SSF53756">
    <property type="entry name" value="UDP-Glycosyltransferase/glycogen phosphorylase"/>
    <property type="match status" value="1"/>
</dbReference>
<accession>A0A9X4KF39</accession>
<evidence type="ECO:0000313" key="2">
    <source>
        <dbReference type="EMBL" id="MDG0790780.1"/>
    </source>
</evidence>
<sequence>MRMLGAISKAIAVIAYELPSDRERTGGVSHFNHRLCNRLTEMGHRVTAYSVRTPDEVQDAAYRIVTVAEKATQGRLRRYYAAPLLGRKLSFDAYDLVLSSGDDWAMRRTGTPWVRIMHGSAWRELAHNKRALRKANLLLQYALEQVSAARSDITLFNSGDTRGLYPKRKSDKVVHLPIDARRFSPGPKNDAPTLLFVGGLDSRKRGRWLLKLFKERIRPSIPEAQLWMVCDPSEEAPGVTYFRMLSQEQLADLYRQAHVFCMPSTYEGFGLPYLEAMASGTLVVTTPNPGAIELLAGGAYGRIVEDRDLADALIESLLTPVHHGRWTVPALRWARDHDWSVLVDEFLLAGEGPVGVNTR</sequence>
<dbReference type="InterPro" id="IPR028098">
    <property type="entry name" value="Glyco_trans_4-like_N"/>
</dbReference>
<dbReference type="Pfam" id="PF13439">
    <property type="entry name" value="Glyco_transf_4"/>
    <property type="match status" value="1"/>
</dbReference>
<dbReference type="Pfam" id="PF13692">
    <property type="entry name" value="Glyco_trans_1_4"/>
    <property type="match status" value="1"/>
</dbReference>
<dbReference type="CDD" id="cd03801">
    <property type="entry name" value="GT4_PimA-like"/>
    <property type="match status" value="1"/>
</dbReference>
<dbReference type="InterPro" id="IPR050194">
    <property type="entry name" value="Glycosyltransferase_grp1"/>
</dbReference>